<gene>
    <name evidence="2" type="ORF">HNR00_004023</name>
</gene>
<protein>
    <submittedName>
        <fullName evidence="2">Uncharacterized protein</fullName>
    </submittedName>
</protein>
<dbReference type="EMBL" id="JACHOP010000021">
    <property type="protein sequence ID" value="MBB5759291.1"/>
    <property type="molecule type" value="Genomic_DNA"/>
</dbReference>
<dbReference type="Proteomes" id="UP000583454">
    <property type="component" value="Unassembled WGS sequence"/>
</dbReference>
<comment type="caution">
    <text evidence="2">The sequence shown here is derived from an EMBL/GenBank/DDBJ whole genome shotgun (WGS) entry which is preliminary data.</text>
</comment>
<evidence type="ECO:0000313" key="3">
    <source>
        <dbReference type="Proteomes" id="UP000583454"/>
    </source>
</evidence>
<evidence type="ECO:0000313" key="2">
    <source>
        <dbReference type="EMBL" id="MBB5759291.1"/>
    </source>
</evidence>
<name>A0A840ZQY9_9HYPH</name>
<organism evidence="2 3">
    <name type="scientific">Methylorubrum rhodinum</name>
    <dbReference type="NCBI Taxonomy" id="29428"/>
    <lineage>
        <taxon>Bacteria</taxon>
        <taxon>Pseudomonadati</taxon>
        <taxon>Pseudomonadota</taxon>
        <taxon>Alphaproteobacteria</taxon>
        <taxon>Hyphomicrobiales</taxon>
        <taxon>Methylobacteriaceae</taxon>
        <taxon>Methylorubrum</taxon>
    </lineage>
</organism>
<dbReference type="AlphaFoldDB" id="A0A840ZQY9"/>
<sequence>MQPNTPRTMRCDRSPTPLPARIETSADLDRWRDERGEADAALSGLTGERARMLTSASVDALARKDAEIATARLRAERAAAVVVQAERRATETEAREAAKEPERRKRYAVGKKAAAEAERIMRTEYEPAAAQLAAVLGRLAALQPAIEAANADLPADAVRLDPDAFRGLAATPGRHERRLRAVAIDADGARLHGHITAFRADATAEPWARHENGAVPQARQEAREEQEWIPGSAAVPADSLLTSTAIPGLRWDDPAHWPPKD</sequence>
<reference evidence="2 3" key="1">
    <citation type="submission" date="2020-08" db="EMBL/GenBank/DDBJ databases">
        <title>Genomic Encyclopedia of Type Strains, Phase IV (KMG-IV): sequencing the most valuable type-strain genomes for metagenomic binning, comparative biology and taxonomic classification.</title>
        <authorList>
            <person name="Goeker M."/>
        </authorList>
    </citation>
    <scope>NUCLEOTIDE SEQUENCE [LARGE SCALE GENOMIC DNA]</scope>
    <source>
        <strain evidence="2 3">DSM 2163</strain>
    </source>
</reference>
<proteinExistence type="predicted"/>
<keyword evidence="3" id="KW-1185">Reference proteome</keyword>
<dbReference type="RefSeq" id="WP_183572192.1">
    <property type="nucleotide sequence ID" value="NZ_JACHOP010000021.1"/>
</dbReference>
<evidence type="ECO:0000256" key="1">
    <source>
        <dbReference type="SAM" id="MobiDB-lite"/>
    </source>
</evidence>
<feature type="region of interest" description="Disordered" evidence="1">
    <location>
        <begin position="216"/>
        <end position="236"/>
    </location>
</feature>
<feature type="region of interest" description="Disordered" evidence="1">
    <location>
        <begin position="1"/>
        <end position="20"/>
    </location>
</feature>
<accession>A0A840ZQY9</accession>